<evidence type="ECO:0000313" key="11">
    <source>
        <dbReference type="EMBL" id="SLM38135.1"/>
    </source>
</evidence>
<name>A0A1W5D4Z6_9LECA</name>
<dbReference type="GO" id="GO:0003964">
    <property type="term" value="F:RNA-directed DNA polymerase activity"/>
    <property type="evidence" value="ECO:0007669"/>
    <property type="project" value="UniProtKB-KW"/>
</dbReference>
<dbReference type="PROSITE" id="PS50158">
    <property type="entry name" value="ZF_CCHC"/>
    <property type="match status" value="1"/>
</dbReference>
<dbReference type="PROSITE" id="PS50878">
    <property type="entry name" value="RT_POL"/>
    <property type="match status" value="1"/>
</dbReference>
<keyword evidence="7" id="KW-0863">Zinc-finger</keyword>
<dbReference type="AlphaFoldDB" id="A0A1W5D4Z6"/>
<keyword evidence="4" id="KW-0255">Endonuclease</keyword>
<feature type="region of interest" description="Disordered" evidence="8">
    <location>
        <begin position="91"/>
        <end position="123"/>
    </location>
</feature>
<dbReference type="EMBL" id="FWEW01002272">
    <property type="protein sequence ID" value="SLM38135.1"/>
    <property type="molecule type" value="Genomic_DNA"/>
</dbReference>
<proteinExistence type="predicted"/>
<dbReference type="PANTHER" id="PTHR37984:SF5">
    <property type="entry name" value="PROTEIN NYNRIN-LIKE"/>
    <property type="match status" value="1"/>
</dbReference>
<evidence type="ECO:0000256" key="6">
    <source>
        <dbReference type="ARBA" id="ARBA00022918"/>
    </source>
</evidence>
<dbReference type="InterPro" id="IPR043502">
    <property type="entry name" value="DNA/RNA_pol_sf"/>
</dbReference>
<evidence type="ECO:0000313" key="12">
    <source>
        <dbReference type="Proteomes" id="UP000192927"/>
    </source>
</evidence>
<dbReference type="InterPro" id="IPR041373">
    <property type="entry name" value="RT_RNaseH"/>
</dbReference>
<feature type="region of interest" description="Disordered" evidence="8">
    <location>
        <begin position="1029"/>
        <end position="1052"/>
    </location>
</feature>
<dbReference type="CDD" id="cd01647">
    <property type="entry name" value="RT_LTR"/>
    <property type="match status" value="1"/>
</dbReference>
<dbReference type="InterPro" id="IPR043128">
    <property type="entry name" value="Rev_trsase/Diguanyl_cyclase"/>
</dbReference>
<feature type="compositionally biased region" description="Polar residues" evidence="8">
    <location>
        <begin position="1"/>
        <end position="32"/>
    </location>
</feature>
<keyword evidence="1" id="KW-0808">Transferase</keyword>
<dbReference type="GO" id="GO:0016787">
    <property type="term" value="F:hydrolase activity"/>
    <property type="evidence" value="ECO:0007669"/>
    <property type="project" value="UniProtKB-KW"/>
</dbReference>
<evidence type="ECO:0000259" key="10">
    <source>
        <dbReference type="PROSITE" id="PS50878"/>
    </source>
</evidence>
<feature type="compositionally biased region" description="Basic and acidic residues" evidence="8">
    <location>
        <begin position="91"/>
        <end position="104"/>
    </location>
</feature>
<dbReference type="Gene3D" id="3.10.10.10">
    <property type="entry name" value="HIV Type 1 Reverse Transcriptase, subunit A, domain 1"/>
    <property type="match status" value="1"/>
</dbReference>
<feature type="compositionally biased region" description="Polar residues" evidence="8">
    <location>
        <begin position="106"/>
        <end position="116"/>
    </location>
</feature>
<evidence type="ECO:0000256" key="5">
    <source>
        <dbReference type="ARBA" id="ARBA00022801"/>
    </source>
</evidence>
<dbReference type="GO" id="GO:0004519">
    <property type="term" value="F:endonuclease activity"/>
    <property type="evidence" value="ECO:0007669"/>
    <property type="project" value="UniProtKB-KW"/>
</dbReference>
<keyword evidence="7" id="KW-0862">Zinc</keyword>
<dbReference type="SUPFAM" id="SSF56672">
    <property type="entry name" value="DNA/RNA polymerases"/>
    <property type="match status" value="1"/>
</dbReference>
<dbReference type="InterPro" id="IPR000477">
    <property type="entry name" value="RT_dom"/>
</dbReference>
<feature type="domain" description="CCHC-type" evidence="9">
    <location>
        <begin position="424"/>
        <end position="438"/>
    </location>
</feature>
<dbReference type="InterPro" id="IPR050951">
    <property type="entry name" value="Retrovirus_Pol_polyprotein"/>
</dbReference>
<evidence type="ECO:0000256" key="4">
    <source>
        <dbReference type="ARBA" id="ARBA00022759"/>
    </source>
</evidence>
<dbReference type="Pfam" id="PF00078">
    <property type="entry name" value="RVT_1"/>
    <property type="match status" value="1"/>
</dbReference>
<feature type="compositionally biased region" description="Basic and acidic residues" evidence="8">
    <location>
        <begin position="1029"/>
        <end position="1043"/>
    </location>
</feature>
<dbReference type="Pfam" id="PF17917">
    <property type="entry name" value="RT_RNaseH"/>
    <property type="match status" value="1"/>
</dbReference>
<feature type="region of interest" description="Disordered" evidence="8">
    <location>
        <begin position="1089"/>
        <end position="1131"/>
    </location>
</feature>
<feature type="compositionally biased region" description="Basic and acidic residues" evidence="8">
    <location>
        <begin position="362"/>
        <end position="379"/>
    </location>
</feature>
<dbReference type="InterPro" id="IPR001878">
    <property type="entry name" value="Znf_CCHC"/>
</dbReference>
<protein>
    <submittedName>
        <fullName evidence="11">Gag polymerase env</fullName>
    </submittedName>
</protein>
<evidence type="ECO:0000256" key="1">
    <source>
        <dbReference type="ARBA" id="ARBA00022679"/>
    </source>
</evidence>
<feature type="region of interest" description="Disordered" evidence="8">
    <location>
        <begin position="313"/>
        <end position="410"/>
    </location>
</feature>
<feature type="domain" description="Reverse transcriptase" evidence="10">
    <location>
        <begin position="681"/>
        <end position="860"/>
    </location>
</feature>
<dbReference type="GO" id="GO:0003676">
    <property type="term" value="F:nucleic acid binding"/>
    <property type="evidence" value="ECO:0007669"/>
    <property type="project" value="InterPro"/>
</dbReference>
<keyword evidence="7" id="KW-0479">Metal-binding</keyword>
<evidence type="ECO:0000256" key="3">
    <source>
        <dbReference type="ARBA" id="ARBA00022722"/>
    </source>
</evidence>
<keyword evidence="2" id="KW-0548">Nucleotidyltransferase</keyword>
<reference evidence="12" key="1">
    <citation type="submission" date="2017-03" db="EMBL/GenBank/DDBJ databases">
        <authorList>
            <person name="Sharma R."/>
            <person name="Thines M."/>
        </authorList>
    </citation>
    <scope>NUCLEOTIDE SEQUENCE [LARGE SCALE GENOMIC DNA]</scope>
</reference>
<evidence type="ECO:0000256" key="7">
    <source>
        <dbReference type="PROSITE-ProRule" id="PRU00047"/>
    </source>
</evidence>
<evidence type="ECO:0000259" key="9">
    <source>
        <dbReference type="PROSITE" id="PS50158"/>
    </source>
</evidence>
<keyword evidence="6" id="KW-0695">RNA-directed DNA polymerase</keyword>
<feature type="compositionally biased region" description="Basic and acidic residues" evidence="8">
    <location>
        <begin position="1117"/>
        <end position="1131"/>
    </location>
</feature>
<dbReference type="Proteomes" id="UP000192927">
    <property type="component" value="Unassembled WGS sequence"/>
</dbReference>
<keyword evidence="12" id="KW-1185">Reference proteome</keyword>
<sequence length="1239" mass="139689">MAPTLRSGQASKTVDNRSGQASKTVDDQTAQAIDTPDTVNGGEGAAAEAGNSNDTDDDVEAATADNQEVIDHQRRQIRCVRQDIEYKENERELERLNARQREGPKATTTTPENNGGFTPGVRRRATTDIAPPLFRRLVKPQEPHPYAGGPKGSRRRLQEYLDEINQSRELMPEQFPTEWDFIVWAGTYLEKTAMSDWRRQKEQHDRAWVTYNNYLKVLEQNLSPGKDTDERNIVAFNAAEPNANDTITSWYKKLYELYRFLPDTYKQMGKAPIRDRWRARLPYHVLTELQRWDPRQVARQPVHKISAQLDAIVDSKPFQSRSDNKKDRQPKAGTTEKSTTRTSYYDKSDSTTEAFCHPPPYHGREFRRGSQQGSRRDQGRNPNYLPVAEKTSTTSVQSFAGPPRKKGDFVPKDELDARKAAGLCIKCGVAGHWTNECKTEVDTPGAFRRNVVHKYMINNGSQGNTVTQAIIDELSLRTEPYGARGNAWGNVVDLSESVVLTIVAYDTAGQPYRYKSRFLVSRNNAPALFILGLPFLVHANPNHEYDTGKFLWHKGKHMKANQMFTPSERKALKGVVNMSNLLITDHFIGPADLVTDMENYAIHMNSLCYDKKDDNVYDALPPKYHDFADIFQAAEKQSLLERGPHDHAIDLEPGQQPPFGKLYSMSPAELDVLKVYLNNAVKAGIICKSISPAASPVMFVPKSDGSLRLVIDYRRLNNITIKNRYPLPLISDMLDWLQGAKKFTKLDCKDAYNRVQIKGGDEWKTAFRTRFGLFEYLAMPFGLTNAPATFQAFIDKALGEFLDITCVVYLDDILIFSKNESDHEEHVRQVLAALQRYDLHLKISKCSFNTTEVDFLGFRINTEGIFMDPERICAVKEWLPPFIKNYSQIAAPLLNLLKTGKNKKEIGVKVRQTNVVPPPFPLSKTALEAFKALKEAFTSAPLLRYFDKNKPMRIDGHLHWLPVAYYSKKLLDMETRYGMGEQELLAIVEAMHHWRHYCRGARHPIVVLTDHANLLAEYDFNVTYREGKKNPADGLSRRPDYKLPKASTTSNAAETVRQSFRLGSNDYKPVQEKLYTLAAMTLRPRRPVQQLRQEDVVPDTNADVSMEDGGAATAEESSVRRLSAREASRNGDAVVRRDKVVLNINMDGGTTGIPAVRNLHAREASRNGDAVVQRDNIIPNINMDGGTTGTPAVRNLHAREASRDGYTSMTYTEAGGTTGTPAVRNLYAREASSDGDAVV</sequence>
<evidence type="ECO:0000256" key="8">
    <source>
        <dbReference type="SAM" id="MobiDB-lite"/>
    </source>
</evidence>
<feature type="region of interest" description="Disordered" evidence="8">
    <location>
        <begin position="1"/>
        <end position="68"/>
    </location>
</feature>
<dbReference type="GO" id="GO:0008270">
    <property type="term" value="F:zinc ion binding"/>
    <property type="evidence" value="ECO:0007669"/>
    <property type="project" value="UniProtKB-KW"/>
</dbReference>
<dbReference type="PANTHER" id="PTHR37984">
    <property type="entry name" value="PROTEIN CBG26694"/>
    <property type="match status" value="1"/>
</dbReference>
<keyword evidence="3" id="KW-0540">Nuclease</keyword>
<organism evidence="11 12">
    <name type="scientific">Lasallia pustulata</name>
    <dbReference type="NCBI Taxonomy" id="136370"/>
    <lineage>
        <taxon>Eukaryota</taxon>
        <taxon>Fungi</taxon>
        <taxon>Dikarya</taxon>
        <taxon>Ascomycota</taxon>
        <taxon>Pezizomycotina</taxon>
        <taxon>Lecanoromycetes</taxon>
        <taxon>OSLEUM clade</taxon>
        <taxon>Umbilicariomycetidae</taxon>
        <taxon>Umbilicariales</taxon>
        <taxon>Umbilicariaceae</taxon>
        <taxon>Lasallia</taxon>
    </lineage>
</organism>
<dbReference type="CDD" id="cd09274">
    <property type="entry name" value="RNase_HI_RT_Ty3"/>
    <property type="match status" value="1"/>
</dbReference>
<evidence type="ECO:0000256" key="2">
    <source>
        <dbReference type="ARBA" id="ARBA00022695"/>
    </source>
</evidence>
<accession>A0A1W5D4Z6</accession>
<keyword evidence="5" id="KW-0378">Hydrolase</keyword>
<dbReference type="Gene3D" id="3.30.70.270">
    <property type="match status" value="2"/>
</dbReference>